<organism evidence="6 7">
    <name type="scientific">Bradyrhizobium iriomotense</name>
    <dbReference type="NCBI Taxonomy" id="441950"/>
    <lineage>
        <taxon>Bacteria</taxon>
        <taxon>Pseudomonadati</taxon>
        <taxon>Pseudomonadota</taxon>
        <taxon>Alphaproteobacteria</taxon>
        <taxon>Hyphomicrobiales</taxon>
        <taxon>Nitrobacteraceae</taxon>
        <taxon>Bradyrhizobium</taxon>
    </lineage>
</organism>
<comment type="caution">
    <text evidence="6">The sequence shown here is derived from an EMBL/GenBank/DDBJ whole genome shotgun (WGS) entry which is preliminary data.</text>
</comment>
<keyword evidence="2 5" id="KW-0812">Transmembrane</keyword>
<keyword evidence="3 5" id="KW-1133">Transmembrane helix</keyword>
<feature type="transmembrane region" description="Helical" evidence="5">
    <location>
        <begin position="12"/>
        <end position="40"/>
    </location>
</feature>
<dbReference type="Proteomes" id="UP001156905">
    <property type="component" value="Unassembled WGS sequence"/>
</dbReference>
<keyword evidence="4 5" id="KW-0472">Membrane</keyword>
<evidence type="ECO:0000256" key="5">
    <source>
        <dbReference type="SAM" id="Phobius"/>
    </source>
</evidence>
<sequence length="66" mass="6967">MTDGDIIGNTAAMIAALGVWGITTAWPDLIVAAIMTGIFLTSSARMLRQAGNEHRQEHTPDSVAAE</sequence>
<evidence type="ECO:0000256" key="3">
    <source>
        <dbReference type="ARBA" id="ARBA00022989"/>
    </source>
</evidence>
<dbReference type="RefSeq" id="WP_431309626.1">
    <property type="nucleotide sequence ID" value="NZ_BSOW01000015.1"/>
</dbReference>
<evidence type="ECO:0008006" key="8">
    <source>
        <dbReference type="Google" id="ProtNLM"/>
    </source>
</evidence>
<keyword evidence="7" id="KW-1185">Reference proteome</keyword>
<evidence type="ECO:0000256" key="4">
    <source>
        <dbReference type="ARBA" id="ARBA00023136"/>
    </source>
</evidence>
<evidence type="ECO:0000256" key="1">
    <source>
        <dbReference type="ARBA" id="ARBA00004141"/>
    </source>
</evidence>
<protein>
    <recommendedName>
        <fullName evidence="8">Cation transporter</fullName>
    </recommendedName>
</protein>
<evidence type="ECO:0000313" key="6">
    <source>
        <dbReference type="EMBL" id="GLR87648.1"/>
    </source>
</evidence>
<dbReference type="SUPFAM" id="SSF161111">
    <property type="entry name" value="Cation efflux protein transmembrane domain-like"/>
    <property type="match status" value="1"/>
</dbReference>
<accession>A0ABQ6B1G2</accession>
<reference evidence="7" key="1">
    <citation type="journal article" date="2019" name="Int. J. Syst. Evol. Microbiol.">
        <title>The Global Catalogue of Microorganisms (GCM) 10K type strain sequencing project: providing services to taxonomists for standard genome sequencing and annotation.</title>
        <authorList>
            <consortium name="The Broad Institute Genomics Platform"/>
            <consortium name="The Broad Institute Genome Sequencing Center for Infectious Disease"/>
            <person name="Wu L."/>
            <person name="Ma J."/>
        </authorList>
    </citation>
    <scope>NUCLEOTIDE SEQUENCE [LARGE SCALE GENOMIC DNA]</scope>
    <source>
        <strain evidence="7">NBRC 102520</strain>
    </source>
</reference>
<evidence type="ECO:0000256" key="2">
    <source>
        <dbReference type="ARBA" id="ARBA00022692"/>
    </source>
</evidence>
<name>A0ABQ6B1G2_9BRAD</name>
<gene>
    <name evidence="6" type="ORF">GCM10007857_43590</name>
</gene>
<dbReference type="EMBL" id="BSOW01000015">
    <property type="protein sequence ID" value="GLR87648.1"/>
    <property type="molecule type" value="Genomic_DNA"/>
</dbReference>
<proteinExistence type="predicted"/>
<comment type="subcellular location">
    <subcellularLocation>
        <location evidence="1">Membrane</location>
        <topology evidence="1">Multi-pass membrane protein</topology>
    </subcellularLocation>
</comment>
<dbReference type="InterPro" id="IPR027469">
    <property type="entry name" value="Cation_efflux_TMD_sf"/>
</dbReference>
<evidence type="ECO:0000313" key="7">
    <source>
        <dbReference type="Proteomes" id="UP001156905"/>
    </source>
</evidence>